<evidence type="ECO:0000313" key="2">
    <source>
        <dbReference type="EMBL" id="SHM49777.1"/>
    </source>
</evidence>
<reference evidence="3" key="1">
    <citation type="submission" date="2016-11" db="EMBL/GenBank/DDBJ databases">
        <authorList>
            <person name="Varghese N."/>
            <person name="Submissions S."/>
        </authorList>
    </citation>
    <scope>NUCLEOTIDE SEQUENCE [LARGE SCALE GENOMIC DNA]</scope>
    <source>
        <strain evidence="3">DSM 6637</strain>
    </source>
</reference>
<dbReference type="InterPro" id="IPR032710">
    <property type="entry name" value="NTF2-like_dom_sf"/>
</dbReference>
<keyword evidence="3" id="KW-1185">Reference proteome</keyword>
<dbReference type="Pfam" id="PF12680">
    <property type="entry name" value="SnoaL_2"/>
    <property type="match status" value="1"/>
</dbReference>
<dbReference type="EMBL" id="FRCK01000011">
    <property type="protein sequence ID" value="SHM49777.1"/>
    <property type="molecule type" value="Genomic_DNA"/>
</dbReference>
<dbReference type="AlphaFoldDB" id="A0A1M7JBB3"/>
<evidence type="ECO:0000313" key="3">
    <source>
        <dbReference type="Proteomes" id="UP000184444"/>
    </source>
</evidence>
<organism evidence="2 3">
    <name type="scientific">Paracoccus solventivorans</name>
    <dbReference type="NCBI Taxonomy" id="53463"/>
    <lineage>
        <taxon>Bacteria</taxon>
        <taxon>Pseudomonadati</taxon>
        <taxon>Pseudomonadota</taxon>
        <taxon>Alphaproteobacteria</taxon>
        <taxon>Rhodobacterales</taxon>
        <taxon>Paracoccaceae</taxon>
        <taxon>Paracoccus</taxon>
    </lineage>
</organism>
<sequence length="133" mass="14838">MTEPTTAIAICEAFLGAMERRDLDRARSFVAADGLEMVFPGGARFSGIEQMVSGAAGRYRFVGKHFDRCDSWGAEGQESVLIAGTLHGEWLDGSRFEGIRFVDLFDLRDGRIWRQQVWNDMGEYKLRALAGQG</sequence>
<accession>A0A1M7JBB3</accession>
<proteinExistence type="predicted"/>
<dbReference type="SUPFAM" id="SSF54427">
    <property type="entry name" value="NTF2-like"/>
    <property type="match status" value="1"/>
</dbReference>
<dbReference type="OrthoDB" id="8635217at2"/>
<dbReference type="STRING" id="53463.SAMN05444389_11122"/>
<dbReference type="RefSeq" id="WP_073068118.1">
    <property type="nucleotide sequence ID" value="NZ_FRCK01000011.1"/>
</dbReference>
<evidence type="ECO:0000259" key="1">
    <source>
        <dbReference type="Pfam" id="PF12680"/>
    </source>
</evidence>
<name>A0A1M7JBB3_9RHOB</name>
<dbReference type="Gene3D" id="3.10.450.50">
    <property type="match status" value="1"/>
</dbReference>
<dbReference type="InterPro" id="IPR037401">
    <property type="entry name" value="SnoaL-like"/>
</dbReference>
<dbReference type="Proteomes" id="UP000184444">
    <property type="component" value="Unassembled WGS sequence"/>
</dbReference>
<feature type="domain" description="SnoaL-like" evidence="1">
    <location>
        <begin position="12"/>
        <end position="114"/>
    </location>
</feature>
<protein>
    <submittedName>
        <fullName evidence="2">SnoaL-like domain-containing protein</fullName>
    </submittedName>
</protein>
<gene>
    <name evidence="2" type="ORF">SAMN05444389_11122</name>
</gene>